<dbReference type="WBParaSite" id="HDID_0000572601-mRNA-1">
    <property type="protein sequence ID" value="HDID_0000572601-mRNA-1"/>
    <property type="gene ID" value="HDID_0000572601"/>
</dbReference>
<feature type="compositionally biased region" description="Polar residues" evidence="1">
    <location>
        <begin position="35"/>
        <end position="47"/>
    </location>
</feature>
<dbReference type="AlphaFoldDB" id="A0A0R3SLB1"/>
<accession>A0A0R3SLB1</accession>
<sequence>MNENEGVIKDVINSGAANDFELLSVWKKKKKQVENGSPVSRFTPQTRWKSRGRIEGAEEESEMNRMMSRCLRSSTENDLTIGFFVACFKRKE</sequence>
<dbReference type="InterPro" id="IPR029063">
    <property type="entry name" value="SAM-dependent_MTases_sf"/>
</dbReference>
<evidence type="ECO:0000313" key="2">
    <source>
        <dbReference type="EMBL" id="VDL58042.1"/>
    </source>
</evidence>
<proteinExistence type="predicted"/>
<reference evidence="2 3" key="2">
    <citation type="submission" date="2018-11" db="EMBL/GenBank/DDBJ databases">
        <authorList>
            <consortium name="Pathogen Informatics"/>
        </authorList>
    </citation>
    <scope>NUCLEOTIDE SEQUENCE [LARGE SCALE GENOMIC DNA]</scope>
</reference>
<evidence type="ECO:0000313" key="4">
    <source>
        <dbReference type="WBParaSite" id="HDID_0000572601-mRNA-1"/>
    </source>
</evidence>
<gene>
    <name evidence="2" type="ORF">HDID_LOCUS5724</name>
</gene>
<name>A0A0R3SLB1_HYMDI</name>
<dbReference type="Gene3D" id="3.40.50.150">
    <property type="entry name" value="Vaccinia Virus protein VP39"/>
    <property type="match status" value="1"/>
</dbReference>
<dbReference type="Proteomes" id="UP000274504">
    <property type="component" value="Unassembled WGS sequence"/>
</dbReference>
<dbReference type="STRING" id="6216.A0A0R3SLB1"/>
<evidence type="ECO:0000256" key="1">
    <source>
        <dbReference type="SAM" id="MobiDB-lite"/>
    </source>
</evidence>
<organism evidence="4">
    <name type="scientific">Hymenolepis diminuta</name>
    <name type="common">Rat tapeworm</name>
    <dbReference type="NCBI Taxonomy" id="6216"/>
    <lineage>
        <taxon>Eukaryota</taxon>
        <taxon>Metazoa</taxon>
        <taxon>Spiralia</taxon>
        <taxon>Lophotrochozoa</taxon>
        <taxon>Platyhelminthes</taxon>
        <taxon>Cestoda</taxon>
        <taxon>Eucestoda</taxon>
        <taxon>Cyclophyllidea</taxon>
        <taxon>Hymenolepididae</taxon>
        <taxon>Hymenolepis</taxon>
    </lineage>
</organism>
<evidence type="ECO:0000313" key="3">
    <source>
        <dbReference type="Proteomes" id="UP000274504"/>
    </source>
</evidence>
<feature type="region of interest" description="Disordered" evidence="1">
    <location>
        <begin position="35"/>
        <end position="61"/>
    </location>
</feature>
<reference evidence="4" key="1">
    <citation type="submission" date="2017-02" db="UniProtKB">
        <authorList>
            <consortium name="WormBaseParasite"/>
        </authorList>
    </citation>
    <scope>IDENTIFICATION</scope>
</reference>
<dbReference type="EMBL" id="UYSG01003284">
    <property type="protein sequence ID" value="VDL58042.1"/>
    <property type="molecule type" value="Genomic_DNA"/>
</dbReference>
<protein>
    <submittedName>
        <fullName evidence="2 4">Uncharacterized protein</fullName>
    </submittedName>
</protein>